<dbReference type="AlphaFoldDB" id="X5EDA4"/>
<proteinExistence type="predicted"/>
<dbReference type="Proteomes" id="UP000023703">
    <property type="component" value="Chromosome"/>
</dbReference>
<dbReference type="STRING" id="1404245.CGLY_14620"/>
<dbReference type="PIRSF" id="PIRSF016184">
    <property type="entry name" value="PhzC_PhzF"/>
    <property type="match status" value="1"/>
</dbReference>
<feature type="active site" evidence="1">
    <location>
        <position position="47"/>
    </location>
</feature>
<dbReference type="eggNOG" id="COG0384">
    <property type="taxonomic scope" value="Bacteria"/>
</dbReference>
<dbReference type="PANTHER" id="PTHR13774">
    <property type="entry name" value="PHENAZINE BIOSYNTHESIS PROTEIN"/>
    <property type="match status" value="1"/>
</dbReference>
<dbReference type="SUPFAM" id="SSF54506">
    <property type="entry name" value="Diaminopimelate epimerase-like"/>
    <property type="match status" value="1"/>
</dbReference>
<dbReference type="EMBL" id="CP006842">
    <property type="protein sequence ID" value="AHW65360.1"/>
    <property type="molecule type" value="Genomic_DNA"/>
</dbReference>
<dbReference type="Gene3D" id="3.10.310.10">
    <property type="entry name" value="Diaminopimelate Epimerase, Chain A, domain 1"/>
    <property type="match status" value="2"/>
</dbReference>
<sequence length="282" mass="30071">MTHHRFAQVDVFSDDPYLGNPVAVILDADRLSDEQMGRIARWTNLSETTFVLTPTADTADYRVRIFTPGGELPFAGHPTIGTAHAWLENGGSPKRPGVIVQECAAGLVDVHHEPGAATPLAFTAPPTTRSGPLSDEVLAKICTALRVGRTDVIAHQWVVNGPQWAAVQLQDAQAVLDLVPDFSTVNDLDIGVFGFYDASNIEIRAFTPADGIIEDPVTGSLNASVGQWLFRTGMVQGPYTASQGTVIRRTGRVQVVPVDDGTVRVGGVATTLFRGSAETPAC</sequence>
<keyword evidence="3" id="KW-1185">Reference proteome</keyword>
<organism evidence="2 3">
    <name type="scientific">Corynebacterium glyciniphilum AJ 3170</name>
    <dbReference type="NCBI Taxonomy" id="1404245"/>
    <lineage>
        <taxon>Bacteria</taxon>
        <taxon>Bacillati</taxon>
        <taxon>Actinomycetota</taxon>
        <taxon>Actinomycetes</taxon>
        <taxon>Mycobacteriales</taxon>
        <taxon>Corynebacteriaceae</taxon>
        <taxon>Corynebacterium</taxon>
    </lineage>
</organism>
<dbReference type="Pfam" id="PF02567">
    <property type="entry name" value="PhzC-PhzF"/>
    <property type="match status" value="1"/>
</dbReference>
<dbReference type="GO" id="GO:0005737">
    <property type="term" value="C:cytoplasm"/>
    <property type="evidence" value="ECO:0007669"/>
    <property type="project" value="TreeGrafter"/>
</dbReference>
<dbReference type="InterPro" id="IPR003719">
    <property type="entry name" value="Phenazine_PhzF-like"/>
</dbReference>
<dbReference type="HOGENOM" id="CLU_048756_0_0_11"/>
<evidence type="ECO:0000313" key="3">
    <source>
        <dbReference type="Proteomes" id="UP000023703"/>
    </source>
</evidence>
<dbReference type="OrthoDB" id="9788221at2"/>
<dbReference type="RefSeq" id="WP_038550373.1">
    <property type="nucleotide sequence ID" value="NZ_CP006842.1"/>
</dbReference>
<dbReference type="PANTHER" id="PTHR13774:SF32">
    <property type="entry name" value="ANTISENSE-ENHANCING SEQUENCE 1"/>
    <property type="match status" value="1"/>
</dbReference>
<name>X5EDA4_9CORY</name>
<protein>
    <submittedName>
        <fullName evidence="2">Putative phenazine biosynthesis protein</fullName>
    </submittedName>
</protein>
<reference evidence="2 3" key="1">
    <citation type="journal article" date="2015" name="Int. J. Syst. Evol. Microbiol.">
        <title>Revisiting Corynebacterium glyciniphilum (ex Kubota et al., 1972) sp. nov., nom. rev., isolated from putrefied banana.</title>
        <authorList>
            <person name="Al-Dilaimi A."/>
            <person name="Bednarz H."/>
            <person name="Lomker A."/>
            <person name="Niehaus K."/>
            <person name="Kalinowski J."/>
            <person name="Ruckert C."/>
        </authorList>
    </citation>
    <scope>NUCLEOTIDE SEQUENCE [LARGE SCALE GENOMIC DNA]</scope>
    <source>
        <strain evidence="2">AJ 3170</strain>
    </source>
</reference>
<evidence type="ECO:0000256" key="1">
    <source>
        <dbReference type="PIRSR" id="PIRSR016184-1"/>
    </source>
</evidence>
<evidence type="ECO:0000313" key="2">
    <source>
        <dbReference type="EMBL" id="AHW65360.1"/>
    </source>
</evidence>
<dbReference type="KEGG" id="cgy:CGLY_14620"/>
<accession>X5EDA4</accession>
<dbReference type="GO" id="GO:0016853">
    <property type="term" value="F:isomerase activity"/>
    <property type="evidence" value="ECO:0007669"/>
    <property type="project" value="TreeGrafter"/>
</dbReference>
<gene>
    <name evidence="2" type="primary">phzF2</name>
    <name evidence="2" type="ORF">CGLY_14620</name>
</gene>
<dbReference type="NCBIfam" id="TIGR00654">
    <property type="entry name" value="PhzF_family"/>
    <property type="match status" value="1"/>
</dbReference>